<dbReference type="InterPro" id="IPR015915">
    <property type="entry name" value="Kelch-typ_b-propeller"/>
</dbReference>
<evidence type="ECO:0000313" key="3">
    <source>
        <dbReference type="Proteomes" id="UP000249723"/>
    </source>
</evidence>
<dbReference type="OrthoDB" id="4447at2759"/>
<protein>
    <submittedName>
        <fullName evidence="2">BZ3500_MvSof-1268-A1-R1_Chr3-1g05901 protein</fullName>
    </submittedName>
</protein>
<dbReference type="Gene3D" id="2.120.10.80">
    <property type="entry name" value="Kelch-type beta propeller"/>
    <property type="match status" value="1"/>
</dbReference>
<evidence type="ECO:0000256" key="1">
    <source>
        <dbReference type="SAM" id="MobiDB-lite"/>
    </source>
</evidence>
<accession>A0A2X0LSI8</accession>
<dbReference type="PANTHER" id="PTHR46063:SF1">
    <property type="entry name" value="KELCH DOMAIN-CONTAINING PROTEIN 4"/>
    <property type="match status" value="1"/>
</dbReference>
<feature type="compositionally biased region" description="Acidic residues" evidence="1">
    <location>
        <begin position="450"/>
        <end position="460"/>
    </location>
</feature>
<feature type="region of interest" description="Disordered" evidence="1">
    <location>
        <begin position="447"/>
        <end position="466"/>
    </location>
</feature>
<gene>
    <name evidence="2" type="ORF">BZ3500_MVSOF-1268-A1-R1_CHR3-1G05901</name>
</gene>
<feature type="compositionally biased region" description="Basic and acidic residues" evidence="1">
    <location>
        <begin position="10"/>
        <end position="21"/>
    </location>
</feature>
<organism evidence="2 3">
    <name type="scientific">Microbotryum saponariae</name>
    <dbReference type="NCBI Taxonomy" id="289078"/>
    <lineage>
        <taxon>Eukaryota</taxon>
        <taxon>Fungi</taxon>
        <taxon>Dikarya</taxon>
        <taxon>Basidiomycota</taxon>
        <taxon>Pucciniomycotina</taxon>
        <taxon>Microbotryomycetes</taxon>
        <taxon>Microbotryales</taxon>
        <taxon>Microbotryaceae</taxon>
        <taxon>Microbotryum</taxon>
    </lineage>
</organism>
<proteinExistence type="predicted"/>
<sequence>MGKVKKKIKDKSAKDTKAEAKKAKKDKQSKKEEAKLKKSKGKNKDDGDMDEDDLIRTLEEYRERWAAEHTVSEDVVDGPPSRRANATLTACPVKDHLYLIGGEYFDGSTVAIYPDVFRYSPDKNEWRRFTSPTAPGPRSAHQVCASPAGGGKLWLFGGEFSAPNQSSFHHYRDLWCFDISTHTWERYDTKLRPSARSGHRMAMWKHLMFLFGGFQDTGIRTSYLGDLWVWDTLNCRWHQIEIGQVDRKPGPRSGFSFIPCPEGVILHGGYTKIYEGKRATGQALNDTWLLRMPPPNEHGEYDWKALKWEKRKKVGYAPTPRSGCTMALWSAKNMGVLFGGVSDEDKDEETLDSTFYSELFGYNMGGNGRWISLPLKRKKKAGGKKKKAKLLQQQQTPKVSIPSSPAANDDGEGHDEGDDERMEEDDPSDNEDDTLKPWEVAEQKKQEALNDMDDEDDPDDPEKTIPGARYNAMLAVQRNTLYLYGGILEAGDKEYTLDDFFTLQLDKLDRFNCLRECILEGLDWNGSDSENDSSDDDDDDDGAGSDKSDDETEDEEDDGIAPAGEDANMKAVPLEDLQLSEVDLARIAAQKEQAEVRQDYAIQAQSFSVELRKRALAFQGVSTSADRTAEDLISTPQPGETLAKFFARSSKPNFIPRRVPFVWNRALMHLMCCMSLIEEYWTRKAHESVGAGNRGKELRRDGFTLCEEAFRKPSFPESHTTRLYRTDPVDEFIVLAEQYQPLLEELQRIQEQAGLDAAEAAKGARAGLGTDSRNRR</sequence>
<feature type="compositionally biased region" description="Acidic residues" evidence="1">
    <location>
        <begin position="409"/>
        <end position="432"/>
    </location>
</feature>
<dbReference type="Proteomes" id="UP000249723">
    <property type="component" value="Unassembled WGS sequence"/>
</dbReference>
<dbReference type="SUPFAM" id="SSF117281">
    <property type="entry name" value="Kelch motif"/>
    <property type="match status" value="1"/>
</dbReference>
<feature type="region of interest" description="Disordered" evidence="1">
    <location>
        <begin position="1"/>
        <end position="51"/>
    </location>
</feature>
<feature type="region of interest" description="Disordered" evidence="1">
    <location>
        <begin position="382"/>
        <end position="437"/>
    </location>
</feature>
<feature type="region of interest" description="Disordered" evidence="1">
    <location>
        <begin position="524"/>
        <end position="570"/>
    </location>
</feature>
<dbReference type="InterPro" id="IPR052588">
    <property type="entry name" value="Kelch_domain_protein"/>
</dbReference>
<reference evidence="3" key="1">
    <citation type="submission" date="2016-10" db="EMBL/GenBank/DDBJ databases">
        <authorList>
            <person name="Jeantristanb JTB J.-T."/>
            <person name="Ricardo R."/>
        </authorList>
    </citation>
    <scope>NUCLEOTIDE SEQUENCE [LARGE SCALE GENOMIC DNA]</scope>
</reference>
<dbReference type="PANTHER" id="PTHR46063">
    <property type="entry name" value="KELCH DOMAIN-CONTAINING PROTEIN"/>
    <property type="match status" value="1"/>
</dbReference>
<dbReference type="AlphaFoldDB" id="A0A2X0LSI8"/>
<keyword evidence="3" id="KW-1185">Reference proteome</keyword>
<name>A0A2X0LSI8_9BASI</name>
<feature type="compositionally biased region" description="Acidic residues" evidence="1">
    <location>
        <begin position="529"/>
        <end position="559"/>
    </location>
</feature>
<feature type="compositionally biased region" description="Basic and acidic residues" evidence="1">
    <location>
        <begin position="29"/>
        <end position="46"/>
    </location>
</feature>
<dbReference type="Pfam" id="PF24681">
    <property type="entry name" value="Kelch_KLHDC2_KLHL20_DRC7"/>
    <property type="match status" value="1"/>
</dbReference>
<evidence type="ECO:0000313" key="2">
    <source>
        <dbReference type="EMBL" id="SCZ99245.1"/>
    </source>
</evidence>
<dbReference type="STRING" id="289078.A0A2X0LSI8"/>
<dbReference type="EMBL" id="FMWP01000096">
    <property type="protein sequence ID" value="SCZ99245.1"/>
    <property type="molecule type" value="Genomic_DNA"/>
</dbReference>